<proteinExistence type="predicted"/>
<accession>A0A165Y6M7</accession>
<dbReference type="EMBL" id="CP093346">
    <property type="protein sequence ID" value="WOG97864.1"/>
    <property type="molecule type" value="Genomic_DNA"/>
</dbReference>
<evidence type="ECO:0000313" key="1">
    <source>
        <dbReference type="EMBL" id="WOG97864.1"/>
    </source>
</evidence>
<protein>
    <submittedName>
        <fullName evidence="1">Uncharacterized protein</fullName>
    </submittedName>
</protein>
<organism evidence="1 2">
    <name type="scientific">Daucus carota subsp. sativus</name>
    <name type="common">Carrot</name>
    <dbReference type="NCBI Taxonomy" id="79200"/>
    <lineage>
        <taxon>Eukaryota</taxon>
        <taxon>Viridiplantae</taxon>
        <taxon>Streptophyta</taxon>
        <taxon>Embryophyta</taxon>
        <taxon>Tracheophyta</taxon>
        <taxon>Spermatophyta</taxon>
        <taxon>Magnoliopsida</taxon>
        <taxon>eudicotyledons</taxon>
        <taxon>Gunneridae</taxon>
        <taxon>Pentapetalae</taxon>
        <taxon>asterids</taxon>
        <taxon>campanulids</taxon>
        <taxon>Apiales</taxon>
        <taxon>Apiaceae</taxon>
        <taxon>Apioideae</taxon>
        <taxon>Scandiceae</taxon>
        <taxon>Daucinae</taxon>
        <taxon>Daucus</taxon>
        <taxon>Daucus sect. Daucus</taxon>
    </lineage>
</organism>
<evidence type="ECO:0000313" key="2">
    <source>
        <dbReference type="Proteomes" id="UP000077755"/>
    </source>
</evidence>
<reference evidence="1" key="1">
    <citation type="journal article" date="2016" name="Nat. Genet.">
        <title>A high-quality carrot genome assembly provides new insights into carotenoid accumulation and asterid genome evolution.</title>
        <authorList>
            <person name="Iorizzo M."/>
            <person name="Ellison S."/>
            <person name="Senalik D."/>
            <person name="Zeng P."/>
            <person name="Satapoomin P."/>
            <person name="Huang J."/>
            <person name="Bowman M."/>
            <person name="Iovene M."/>
            <person name="Sanseverino W."/>
            <person name="Cavagnaro P."/>
            <person name="Yildiz M."/>
            <person name="Macko-Podgorni A."/>
            <person name="Moranska E."/>
            <person name="Grzebelus E."/>
            <person name="Grzebelus D."/>
            <person name="Ashrafi H."/>
            <person name="Zheng Z."/>
            <person name="Cheng S."/>
            <person name="Spooner D."/>
            <person name="Van Deynze A."/>
            <person name="Simon P."/>
        </authorList>
    </citation>
    <scope>NUCLEOTIDE SEQUENCE</scope>
    <source>
        <tissue evidence="1">Leaf</tissue>
    </source>
</reference>
<gene>
    <name evidence="1" type="ORF">DCAR_0417205</name>
</gene>
<reference evidence="1" key="2">
    <citation type="submission" date="2022-03" db="EMBL/GenBank/DDBJ databases">
        <title>Draft title - Genomic analysis of global carrot germplasm unveils the trajectory of domestication and the origin of high carotenoid orange carrot.</title>
        <authorList>
            <person name="Iorizzo M."/>
            <person name="Ellison S."/>
            <person name="Senalik D."/>
            <person name="Macko-Podgorni A."/>
            <person name="Grzebelus D."/>
            <person name="Bostan H."/>
            <person name="Rolling W."/>
            <person name="Curaba J."/>
            <person name="Simon P."/>
        </authorList>
    </citation>
    <scope>NUCLEOTIDE SEQUENCE</scope>
    <source>
        <tissue evidence="1">Leaf</tissue>
    </source>
</reference>
<name>A0A165Y6M7_DAUCS</name>
<dbReference type="Proteomes" id="UP000077755">
    <property type="component" value="Chromosome 4"/>
</dbReference>
<keyword evidence="2" id="KW-1185">Reference proteome</keyword>
<dbReference type="Gramene" id="KZM98851">
    <property type="protein sequence ID" value="KZM98851"/>
    <property type="gene ID" value="DCAR_013787"/>
</dbReference>
<sequence length="96" mass="9603">MVGVGGALIIFWIVFFFGGPVIYLVIRFYRQLRAPCDIIENAGARRRNMVTRGKDGSMVILGAVGNGGCGGDVGGTGGGDNGDCGDGGGCGGGCGD</sequence>
<dbReference type="AlphaFoldDB" id="A0A165Y6M7"/>